<organism evidence="5 6">
    <name type="scientific">Rhodocytophaga aerolata</name>
    <dbReference type="NCBI Taxonomy" id="455078"/>
    <lineage>
        <taxon>Bacteria</taxon>
        <taxon>Pseudomonadati</taxon>
        <taxon>Bacteroidota</taxon>
        <taxon>Cytophagia</taxon>
        <taxon>Cytophagales</taxon>
        <taxon>Rhodocytophagaceae</taxon>
        <taxon>Rhodocytophaga</taxon>
    </lineage>
</organism>
<gene>
    <name evidence="5" type="ORF">Q0590_19775</name>
</gene>
<dbReference type="Gene3D" id="3.40.50.300">
    <property type="entry name" value="P-loop containing nucleotide triphosphate hydrolases"/>
    <property type="match status" value="1"/>
</dbReference>
<dbReference type="SUPFAM" id="SSF48334">
    <property type="entry name" value="DNA repair protein MutS, domain III"/>
    <property type="match status" value="1"/>
</dbReference>
<evidence type="ECO:0000313" key="5">
    <source>
        <dbReference type="EMBL" id="MDO1448526.1"/>
    </source>
</evidence>
<dbReference type="PANTHER" id="PTHR11361">
    <property type="entry name" value="DNA MISMATCH REPAIR PROTEIN MUTS FAMILY MEMBER"/>
    <property type="match status" value="1"/>
</dbReference>
<dbReference type="SUPFAM" id="SSF52540">
    <property type="entry name" value="P-loop containing nucleoside triphosphate hydrolases"/>
    <property type="match status" value="1"/>
</dbReference>
<dbReference type="Proteomes" id="UP001168528">
    <property type="component" value="Unassembled WGS sequence"/>
</dbReference>
<dbReference type="InterPro" id="IPR007696">
    <property type="entry name" value="DNA_mismatch_repair_MutS_core"/>
</dbReference>
<keyword evidence="1" id="KW-0547">Nucleotide-binding</keyword>
<proteinExistence type="predicted"/>
<comment type="caution">
    <text evidence="5">The sequence shown here is derived from an EMBL/GenBank/DDBJ whole genome shotgun (WGS) entry which is preliminary data.</text>
</comment>
<keyword evidence="2" id="KW-0067">ATP-binding</keyword>
<feature type="domain" description="DNA mismatch repair proteins mutS family" evidence="4">
    <location>
        <begin position="260"/>
        <end position="438"/>
    </location>
</feature>
<dbReference type="InterPro" id="IPR000432">
    <property type="entry name" value="DNA_mismatch_repair_MutS_C"/>
</dbReference>
<evidence type="ECO:0000256" key="2">
    <source>
        <dbReference type="ARBA" id="ARBA00022840"/>
    </source>
</evidence>
<keyword evidence="6" id="KW-1185">Reference proteome</keyword>
<dbReference type="SMART" id="SM00534">
    <property type="entry name" value="MUTSac"/>
    <property type="match status" value="1"/>
</dbReference>
<sequence>MQKTDNQTLKELEIFESGSGNTSLLTKLDFTKTRRGKIKLREKLSHYCTSQEEIYAVQSCLRFLVADIEKCTFKVHEEEIFNLENYFYSNISPIFSNTKLDTLLQIARYQLLYQSEYAYIRGGTFRLLSFLHTIQKYTDSLKEETLPHLLGQWVEKVQEVLRQERISRALTNYAHNTMNFVEVIEYDRLFRVQLKDQIIVLLDLLAEMDAFLSMAQSIRNYQLVFPEFVATETPYIVFDNLYHLYINSPVSNDLRFDSQTNFLFLTGPNTAGKTTLLKAVGTAMYLAHIGMGIPAGSAKLSVFTGIFSSISPSDNLSAGYSYFYSEVMRVKEAVDKLKDNTSVFFIFDELFRGTNVKDAYDCSKLVIDGLQQWKNSVFIVSSHITELAAEIKLYPNVLFRYMESAIEGNKPVFTYKLAEGVSKERLGLLILENEKIFE</sequence>
<dbReference type="Pfam" id="PF00488">
    <property type="entry name" value="MutS_V"/>
    <property type="match status" value="1"/>
</dbReference>
<dbReference type="Pfam" id="PF05192">
    <property type="entry name" value="MutS_III"/>
    <property type="match status" value="1"/>
</dbReference>
<reference evidence="5" key="1">
    <citation type="submission" date="2023-07" db="EMBL/GenBank/DDBJ databases">
        <title>The genome sequence of Rhodocytophaga aerolata KACC 12507.</title>
        <authorList>
            <person name="Zhang X."/>
        </authorList>
    </citation>
    <scope>NUCLEOTIDE SEQUENCE</scope>
    <source>
        <strain evidence="5">KACC 12507</strain>
    </source>
</reference>
<dbReference type="RefSeq" id="WP_302039327.1">
    <property type="nucleotide sequence ID" value="NZ_JAUKPO010000012.1"/>
</dbReference>
<protein>
    <recommendedName>
        <fullName evidence="4">DNA mismatch repair proteins mutS family domain-containing protein</fullName>
    </recommendedName>
</protein>
<evidence type="ECO:0000259" key="4">
    <source>
        <dbReference type="SMART" id="SM00534"/>
    </source>
</evidence>
<evidence type="ECO:0000313" key="6">
    <source>
        <dbReference type="Proteomes" id="UP001168528"/>
    </source>
</evidence>
<dbReference type="EMBL" id="JAUKPO010000012">
    <property type="protein sequence ID" value="MDO1448526.1"/>
    <property type="molecule type" value="Genomic_DNA"/>
</dbReference>
<dbReference type="InterPro" id="IPR036187">
    <property type="entry name" value="DNA_mismatch_repair_MutS_sf"/>
</dbReference>
<dbReference type="InterPro" id="IPR045076">
    <property type="entry name" value="MutS"/>
</dbReference>
<name>A0ABT8RA28_9BACT</name>
<keyword evidence="3" id="KW-0238">DNA-binding</keyword>
<dbReference type="PANTHER" id="PTHR11361:SF99">
    <property type="entry name" value="DNA MISMATCH REPAIR PROTEIN"/>
    <property type="match status" value="1"/>
</dbReference>
<evidence type="ECO:0000256" key="1">
    <source>
        <dbReference type="ARBA" id="ARBA00022741"/>
    </source>
</evidence>
<dbReference type="Gene3D" id="1.10.1420.10">
    <property type="match status" value="1"/>
</dbReference>
<evidence type="ECO:0000256" key="3">
    <source>
        <dbReference type="ARBA" id="ARBA00023125"/>
    </source>
</evidence>
<accession>A0ABT8RA28</accession>
<dbReference type="InterPro" id="IPR027417">
    <property type="entry name" value="P-loop_NTPase"/>
</dbReference>